<dbReference type="CDD" id="cd00397">
    <property type="entry name" value="DNA_BRE_C"/>
    <property type="match status" value="1"/>
</dbReference>
<sequence>MQRQATKHLRTGDLFDVPDVWKADPVTAFEAFVTSMAFVELSQRRPKQSDPVARDKPKGAYPLRASSAKVYCHMWQRFMRWCKETDAPFWMLTKDGIEAFLEERGPDGNRLIQSATIRRQYVTMLERIYKHLQIVPNPALGANFDMADSTQLRGRNEDTVTLTAEQQQAFLDALPFVATNPDDPMAGWEVRRDRAVQAMMLGAGLKVSEVMGLYTANVQVDRRDKDGCVPVEVSPASAGGTVIWHTTLLRPPAAAIVLDWIAERKTLPVRGMLLFPTWRGTRLDKTWIYRKTRETYAAAGLEVPRRGGRTLRNTYAVSQLAAGTAPADVTAQLGHRTQRALETYTTALEKQRRKAQRRGASPDKEVPI</sequence>
<organism evidence="6 7">
    <name type="scientific">Noviherbaspirillum galbum</name>
    <dbReference type="NCBI Taxonomy" id="2709383"/>
    <lineage>
        <taxon>Bacteria</taxon>
        <taxon>Pseudomonadati</taxon>
        <taxon>Pseudomonadota</taxon>
        <taxon>Betaproteobacteria</taxon>
        <taxon>Burkholderiales</taxon>
        <taxon>Oxalobacteraceae</taxon>
        <taxon>Noviherbaspirillum</taxon>
    </lineage>
</organism>
<keyword evidence="7" id="KW-1185">Reference proteome</keyword>
<proteinExistence type="predicted"/>
<dbReference type="InterPro" id="IPR002104">
    <property type="entry name" value="Integrase_catalytic"/>
</dbReference>
<dbReference type="GO" id="GO:0015074">
    <property type="term" value="P:DNA integration"/>
    <property type="evidence" value="ECO:0007669"/>
    <property type="project" value="UniProtKB-KW"/>
</dbReference>
<dbReference type="PANTHER" id="PTHR30349">
    <property type="entry name" value="PHAGE INTEGRASE-RELATED"/>
    <property type="match status" value="1"/>
</dbReference>
<name>A0A6B3SYY0_9BURK</name>
<evidence type="ECO:0000256" key="3">
    <source>
        <dbReference type="ARBA" id="ARBA00023172"/>
    </source>
</evidence>
<dbReference type="GO" id="GO:0006310">
    <property type="term" value="P:DNA recombination"/>
    <property type="evidence" value="ECO:0007669"/>
    <property type="project" value="UniProtKB-KW"/>
</dbReference>
<dbReference type="Proteomes" id="UP000482155">
    <property type="component" value="Unassembled WGS sequence"/>
</dbReference>
<evidence type="ECO:0000256" key="2">
    <source>
        <dbReference type="ARBA" id="ARBA00022908"/>
    </source>
</evidence>
<keyword evidence="1" id="KW-0159">Chromosome partition</keyword>
<keyword evidence="3" id="KW-0233">DNA recombination</keyword>
<dbReference type="RefSeq" id="WP_163967286.1">
    <property type="nucleotide sequence ID" value="NZ_JAAIVB010000069.1"/>
</dbReference>
<dbReference type="GO" id="GO:0003677">
    <property type="term" value="F:DNA binding"/>
    <property type="evidence" value="ECO:0007669"/>
    <property type="project" value="InterPro"/>
</dbReference>
<dbReference type="PANTHER" id="PTHR30349:SF81">
    <property type="entry name" value="TYROSINE RECOMBINASE XERC"/>
    <property type="match status" value="1"/>
</dbReference>
<evidence type="ECO:0000259" key="5">
    <source>
        <dbReference type="PROSITE" id="PS51898"/>
    </source>
</evidence>
<keyword evidence="2" id="KW-0229">DNA integration</keyword>
<dbReference type="InterPro" id="IPR050090">
    <property type="entry name" value="Tyrosine_recombinase_XerCD"/>
</dbReference>
<dbReference type="PROSITE" id="PS51898">
    <property type="entry name" value="TYR_RECOMBINASE"/>
    <property type="match status" value="1"/>
</dbReference>
<dbReference type="GO" id="GO:0007059">
    <property type="term" value="P:chromosome segregation"/>
    <property type="evidence" value="ECO:0007669"/>
    <property type="project" value="UniProtKB-KW"/>
</dbReference>
<dbReference type="AlphaFoldDB" id="A0A6B3SYY0"/>
<evidence type="ECO:0000256" key="1">
    <source>
        <dbReference type="ARBA" id="ARBA00022829"/>
    </source>
</evidence>
<dbReference type="SUPFAM" id="SSF56349">
    <property type="entry name" value="DNA breaking-rejoining enzymes"/>
    <property type="match status" value="1"/>
</dbReference>
<protein>
    <submittedName>
        <fullName evidence="6">Tyrosine-type recombinase/integrase</fullName>
    </submittedName>
</protein>
<dbReference type="InterPro" id="IPR013762">
    <property type="entry name" value="Integrase-like_cat_sf"/>
</dbReference>
<feature type="region of interest" description="Disordered" evidence="4">
    <location>
        <begin position="349"/>
        <end position="368"/>
    </location>
</feature>
<feature type="domain" description="Tyr recombinase" evidence="5">
    <location>
        <begin position="157"/>
        <end position="358"/>
    </location>
</feature>
<gene>
    <name evidence="6" type="ORF">G3574_20315</name>
</gene>
<reference evidence="6 7" key="1">
    <citation type="submission" date="2020-02" db="EMBL/GenBank/DDBJ databases">
        <authorList>
            <person name="Kim M.K."/>
        </authorList>
    </citation>
    <scope>NUCLEOTIDE SEQUENCE [LARGE SCALE GENOMIC DNA]</scope>
    <source>
        <strain evidence="6 7">17J57-3</strain>
    </source>
</reference>
<evidence type="ECO:0000256" key="4">
    <source>
        <dbReference type="SAM" id="MobiDB-lite"/>
    </source>
</evidence>
<comment type="caution">
    <text evidence="6">The sequence shown here is derived from an EMBL/GenBank/DDBJ whole genome shotgun (WGS) entry which is preliminary data.</text>
</comment>
<dbReference type="EMBL" id="JAAIVB010000069">
    <property type="protein sequence ID" value="NEX63429.1"/>
    <property type="molecule type" value="Genomic_DNA"/>
</dbReference>
<accession>A0A6B3SYY0</accession>
<dbReference type="Gene3D" id="1.10.443.10">
    <property type="entry name" value="Intergrase catalytic core"/>
    <property type="match status" value="1"/>
</dbReference>
<evidence type="ECO:0000313" key="6">
    <source>
        <dbReference type="EMBL" id="NEX63429.1"/>
    </source>
</evidence>
<evidence type="ECO:0000313" key="7">
    <source>
        <dbReference type="Proteomes" id="UP000482155"/>
    </source>
</evidence>
<dbReference type="Pfam" id="PF00589">
    <property type="entry name" value="Phage_integrase"/>
    <property type="match status" value="1"/>
</dbReference>
<dbReference type="InterPro" id="IPR011010">
    <property type="entry name" value="DNA_brk_join_enz"/>
</dbReference>